<accession>M4BQV0</accession>
<dbReference type="EMBL" id="AB922378">
    <property type="protein sequence ID" value="BAP68954.1"/>
    <property type="molecule type" value="mRNA"/>
</dbReference>
<dbReference type="InParanoid" id="M4BQV0"/>
<sequence length="317" mass="35919">MIKRFLLFVLLLSPVAVGDALLALTASTLPDGTTSVQEQTTKSKTGVKQALKPSGGTTAAVGEERAPDLFSGLGERLSAHMGKLKAWVARKSAYWTNAEREGEAATGLLAAWKNAELEEEAATLVAAWEKGGARWEESKAAWRKKEKASGVMVTVRSQRQWPQLEEKESELREIRAAVETEREAWVKEQESLEEEEIAWRKEHPEAPTSWFKIPPDLEEKEYQLVDATTFARYEIVEEEIKTYLPQFEILKAAGATRKMYQDLLDLNPAVIQKVTSENILSHEPEYAKYLYFDRYLDYEGSSDTLLGWARLFFRPKE</sequence>
<keyword evidence="1" id="KW-0175">Coiled coil</keyword>
<organism evidence="5 6">
    <name type="scientific">Hyaloperonospora arabidopsidis (strain Emoy2)</name>
    <name type="common">Downy mildew agent</name>
    <name type="synonym">Peronospora arabidopsidis</name>
    <dbReference type="NCBI Taxonomy" id="559515"/>
    <lineage>
        <taxon>Eukaryota</taxon>
        <taxon>Sar</taxon>
        <taxon>Stramenopiles</taxon>
        <taxon>Oomycota</taxon>
        <taxon>Peronosporomycetes</taxon>
        <taxon>Peronosporales</taxon>
        <taxon>Peronosporaceae</taxon>
        <taxon>Hyaloperonospora</taxon>
    </lineage>
</organism>
<evidence type="ECO:0000313" key="5">
    <source>
        <dbReference type="EnsemblProtists" id="HpaP808789"/>
    </source>
</evidence>
<name>M4BQV0_HYAAE</name>
<feature type="region of interest" description="Disordered" evidence="2">
    <location>
        <begin position="32"/>
        <end position="59"/>
    </location>
</feature>
<keyword evidence="3" id="KW-0732">Signal</keyword>
<dbReference type="HOGENOM" id="CLU_878391_0_0_1"/>
<dbReference type="EMBL" id="JH598593">
    <property type="status" value="NOT_ANNOTATED_CDS"/>
    <property type="molecule type" value="Genomic_DNA"/>
</dbReference>
<evidence type="ECO:0000256" key="3">
    <source>
        <dbReference type="SAM" id="SignalP"/>
    </source>
</evidence>
<dbReference type="Proteomes" id="UP000011713">
    <property type="component" value="Unassembled WGS sequence"/>
</dbReference>
<feature type="signal peptide" evidence="3">
    <location>
        <begin position="1"/>
        <end position="20"/>
    </location>
</feature>
<feature type="chain" id="PRO_5009704559" evidence="3">
    <location>
        <begin position="21"/>
        <end position="317"/>
    </location>
</feature>
<evidence type="ECO:0000256" key="2">
    <source>
        <dbReference type="SAM" id="MobiDB-lite"/>
    </source>
</evidence>
<dbReference type="AlphaFoldDB" id="M4BQV0"/>
<evidence type="ECO:0000313" key="6">
    <source>
        <dbReference type="Proteomes" id="UP000011713"/>
    </source>
</evidence>
<reference evidence="6" key="1">
    <citation type="journal article" date="2010" name="Science">
        <title>Signatures of adaptation to obligate biotrophy in the Hyaloperonospora arabidopsidis genome.</title>
        <authorList>
            <person name="Baxter L."/>
            <person name="Tripathy S."/>
            <person name="Ishaque N."/>
            <person name="Boot N."/>
            <person name="Cabral A."/>
            <person name="Kemen E."/>
            <person name="Thines M."/>
            <person name="Ah-Fong A."/>
            <person name="Anderson R."/>
            <person name="Badejoko W."/>
            <person name="Bittner-Eddy P."/>
            <person name="Boore J.L."/>
            <person name="Chibucos M.C."/>
            <person name="Coates M."/>
            <person name="Dehal P."/>
            <person name="Delehaunty K."/>
            <person name="Dong S."/>
            <person name="Downton P."/>
            <person name="Dumas B."/>
            <person name="Fabro G."/>
            <person name="Fronick C."/>
            <person name="Fuerstenberg S.I."/>
            <person name="Fulton L."/>
            <person name="Gaulin E."/>
            <person name="Govers F."/>
            <person name="Hughes L."/>
            <person name="Humphray S."/>
            <person name="Jiang R.H."/>
            <person name="Judelson H."/>
            <person name="Kamoun S."/>
            <person name="Kyung K."/>
            <person name="Meijer H."/>
            <person name="Minx P."/>
            <person name="Morris P."/>
            <person name="Nelson J."/>
            <person name="Phuntumart V."/>
            <person name="Qutob D."/>
            <person name="Rehmany A."/>
            <person name="Rougon-Cardoso A."/>
            <person name="Ryden P."/>
            <person name="Torto-Alalibo T."/>
            <person name="Studholme D."/>
            <person name="Wang Y."/>
            <person name="Win J."/>
            <person name="Wood J."/>
            <person name="Clifton S.W."/>
            <person name="Rogers J."/>
            <person name="Van den Ackerveken G."/>
            <person name="Jones J.D."/>
            <person name="McDowell J.M."/>
            <person name="Beynon J."/>
            <person name="Tyler B.M."/>
        </authorList>
    </citation>
    <scope>NUCLEOTIDE SEQUENCE [LARGE SCALE GENOMIC DNA]</scope>
    <source>
        <strain evidence="6">Emoy2</strain>
    </source>
</reference>
<dbReference type="VEuPathDB" id="FungiDB:HpaG808789"/>
<dbReference type="EnsemblProtists" id="HpaT808789">
    <property type="protein sequence ID" value="HpaP808789"/>
    <property type="gene ID" value="HpaG808789"/>
</dbReference>
<reference evidence="4" key="2">
    <citation type="journal article" date="2014" name="PLoS Pathog.">
        <title>Expression profiling during arabidopsis/downy mildew interaction reveals a highly-expressed effector that attenuates responses to salicylic acid.</title>
        <authorList>
            <person name="Asai S."/>
            <person name="Rallapalli G."/>
            <person name="Piquerez S.J.M."/>
            <person name="Caillaud M.C."/>
            <person name="Furzer O.J."/>
            <person name="Ishaque N."/>
            <person name="Wirthmueller L."/>
            <person name="Fabro G."/>
            <person name="Shirasu K."/>
            <person name="Jones J.D.G."/>
        </authorList>
    </citation>
    <scope>NUCLEOTIDE SEQUENCE</scope>
    <source>
        <strain evidence="4">Emoy2</strain>
    </source>
</reference>
<evidence type="ECO:0000256" key="1">
    <source>
        <dbReference type="SAM" id="Coils"/>
    </source>
</evidence>
<evidence type="ECO:0000313" key="4">
    <source>
        <dbReference type="EMBL" id="BAP68954.1"/>
    </source>
</evidence>
<gene>
    <name evidence="4" type="primary">HaRxLL74b</name>
</gene>
<reference evidence="5" key="3">
    <citation type="submission" date="2015-06" db="UniProtKB">
        <authorList>
            <consortium name="EnsemblProtists"/>
        </authorList>
    </citation>
    <scope>IDENTIFICATION</scope>
    <source>
        <strain evidence="5">Emoy2</strain>
    </source>
</reference>
<protein>
    <submittedName>
        <fullName evidence="4">RxLR effector candidate protein</fullName>
    </submittedName>
</protein>
<keyword evidence="6" id="KW-1185">Reference proteome</keyword>
<feature type="coiled-coil region" evidence="1">
    <location>
        <begin position="164"/>
        <end position="195"/>
    </location>
</feature>
<feature type="compositionally biased region" description="Polar residues" evidence="2">
    <location>
        <begin position="32"/>
        <end position="46"/>
    </location>
</feature>
<proteinExistence type="evidence at transcript level"/>